<evidence type="ECO:0000259" key="3">
    <source>
        <dbReference type="PROSITE" id="PS51186"/>
    </source>
</evidence>
<dbReference type="AlphaFoldDB" id="A0A6J4VU28"/>
<protein>
    <recommendedName>
        <fullName evidence="3">N-acetyltransferase domain-containing protein</fullName>
    </recommendedName>
</protein>
<accession>A0A6J4VU28</accession>
<dbReference type="SUPFAM" id="SSF55729">
    <property type="entry name" value="Acyl-CoA N-acyltransferases (Nat)"/>
    <property type="match status" value="1"/>
</dbReference>
<organism evidence="4">
    <name type="scientific">uncultured Thermomicrobiales bacterium</name>
    <dbReference type="NCBI Taxonomy" id="1645740"/>
    <lineage>
        <taxon>Bacteria</taxon>
        <taxon>Pseudomonadati</taxon>
        <taxon>Thermomicrobiota</taxon>
        <taxon>Thermomicrobia</taxon>
        <taxon>Thermomicrobiales</taxon>
        <taxon>environmental samples</taxon>
    </lineage>
</organism>
<dbReference type="Gene3D" id="3.40.630.30">
    <property type="match status" value="1"/>
</dbReference>
<name>A0A6J4VU28_9BACT</name>
<evidence type="ECO:0000256" key="1">
    <source>
        <dbReference type="ARBA" id="ARBA00022679"/>
    </source>
</evidence>
<dbReference type="PROSITE" id="PS51186">
    <property type="entry name" value="GNAT"/>
    <property type="match status" value="1"/>
</dbReference>
<proteinExistence type="predicted"/>
<dbReference type="Pfam" id="PF00583">
    <property type="entry name" value="Acetyltransf_1"/>
    <property type="match status" value="1"/>
</dbReference>
<dbReference type="CDD" id="cd04301">
    <property type="entry name" value="NAT_SF"/>
    <property type="match status" value="1"/>
</dbReference>
<dbReference type="InterPro" id="IPR016181">
    <property type="entry name" value="Acyl_CoA_acyltransferase"/>
</dbReference>
<dbReference type="PANTHER" id="PTHR43877:SF2">
    <property type="entry name" value="AMINOALKYLPHOSPHONATE N-ACETYLTRANSFERASE-RELATED"/>
    <property type="match status" value="1"/>
</dbReference>
<keyword evidence="2" id="KW-0012">Acyltransferase</keyword>
<keyword evidence="1" id="KW-0808">Transferase</keyword>
<dbReference type="GO" id="GO:0016747">
    <property type="term" value="F:acyltransferase activity, transferring groups other than amino-acyl groups"/>
    <property type="evidence" value="ECO:0007669"/>
    <property type="project" value="InterPro"/>
</dbReference>
<reference evidence="4" key="1">
    <citation type="submission" date="2020-02" db="EMBL/GenBank/DDBJ databases">
        <authorList>
            <person name="Meier V. D."/>
        </authorList>
    </citation>
    <scope>NUCLEOTIDE SEQUENCE</scope>
    <source>
        <strain evidence="4">AVDCRST_MAG18</strain>
    </source>
</reference>
<gene>
    <name evidence="4" type="ORF">AVDCRST_MAG18-4576</name>
</gene>
<dbReference type="EMBL" id="CADCWN010000366">
    <property type="protein sequence ID" value="CAA9589207.1"/>
    <property type="molecule type" value="Genomic_DNA"/>
</dbReference>
<evidence type="ECO:0000313" key="4">
    <source>
        <dbReference type="EMBL" id="CAA9589207.1"/>
    </source>
</evidence>
<sequence>MGAMPTIRRATIADQGTLIRLRLALFREMGEVPTEADEHALGAALEHYFATEMPPGRFHGWLALDDAGEAVGCGGLVFARKPPSHGNHSGCEAYLMNMYTLPVWRGRGVAGGILGAILAFARESGVGAVRLHATERGRPIYERAGFRSIGTEMVMAIK</sequence>
<dbReference type="InterPro" id="IPR000182">
    <property type="entry name" value="GNAT_dom"/>
</dbReference>
<evidence type="ECO:0000256" key="2">
    <source>
        <dbReference type="ARBA" id="ARBA00023315"/>
    </source>
</evidence>
<dbReference type="PANTHER" id="PTHR43877">
    <property type="entry name" value="AMINOALKYLPHOSPHONATE N-ACETYLTRANSFERASE-RELATED-RELATED"/>
    <property type="match status" value="1"/>
</dbReference>
<feature type="domain" description="N-acetyltransferase" evidence="3">
    <location>
        <begin position="5"/>
        <end position="158"/>
    </location>
</feature>
<dbReference type="InterPro" id="IPR050832">
    <property type="entry name" value="Bact_Acetyltransf"/>
</dbReference>